<gene>
    <name evidence="6" type="ORF">OFUS_LOCUS11555</name>
</gene>
<proteinExistence type="predicted"/>
<keyword evidence="2" id="KW-0964">Secreted</keyword>
<dbReference type="SUPFAM" id="SSF82895">
    <property type="entry name" value="TSP-1 type 1 repeat"/>
    <property type="match status" value="5"/>
</dbReference>
<evidence type="ECO:0000256" key="1">
    <source>
        <dbReference type="ARBA" id="ARBA00004613"/>
    </source>
</evidence>
<dbReference type="PANTHER" id="PTHR22906">
    <property type="entry name" value="PROPERDIN"/>
    <property type="match status" value="1"/>
</dbReference>
<dbReference type="InterPro" id="IPR052065">
    <property type="entry name" value="Compl_asym_regulator"/>
</dbReference>
<name>A0A8S4NUK4_OWEFU</name>
<accession>A0A8S4NUK4</accession>
<feature type="non-terminal residue" evidence="6">
    <location>
        <position position="379"/>
    </location>
</feature>
<evidence type="ECO:0000256" key="3">
    <source>
        <dbReference type="ARBA" id="ARBA00022729"/>
    </source>
</evidence>
<dbReference type="Proteomes" id="UP000749559">
    <property type="component" value="Unassembled WGS sequence"/>
</dbReference>
<evidence type="ECO:0000256" key="2">
    <source>
        <dbReference type="ARBA" id="ARBA00022525"/>
    </source>
</evidence>
<evidence type="ECO:0000256" key="5">
    <source>
        <dbReference type="ARBA" id="ARBA00023157"/>
    </source>
</evidence>
<sequence length="379" mass="42831">PCPSWEEWTEWSSCSSSCGEGLQTRSRECNTIGGCEGKSTETRACDEGICAEWLPWNEYSECSKPCGYGNMTRTRECTIQDGCDGRSEETKECHLKDCWLEWNEWSECSATCGSGSKTRSRSCSSEVASDCPGNAVESAGCTRPECTYSEWTDWSPCSQSCHKGTRQRQRECLAESCEENLEETEDCFTCCQPLDSNNQPVTKYFYKIDTDCTILNLDVQTSTYVPVCNKQWGTSVLEARKTKKKCCLKSDILVIKANVNGIKTEVNALKGKMEGLERGVAEILQYIKKEVACRRNPVECTYSEWTDWSPCSQSCHKGTRQRQRECLAESCEENLEETEDCFTCKPCSLLMNAFVNPQKLALDFNRKNIEVINAKLHFT</sequence>
<keyword evidence="7" id="KW-1185">Reference proteome</keyword>
<evidence type="ECO:0000313" key="6">
    <source>
        <dbReference type="EMBL" id="CAH1785509.1"/>
    </source>
</evidence>
<dbReference type="PROSITE" id="PS50092">
    <property type="entry name" value="TSP1"/>
    <property type="match status" value="5"/>
</dbReference>
<dbReference type="Gene3D" id="2.20.100.10">
    <property type="entry name" value="Thrombospondin type-1 (TSP1) repeat"/>
    <property type="match status" value="5"/>
</dbReference>
<organism evidence="6 7">
    <name type="scientific">Owenia fusiformis</name>
    <name type="common">Polychaete worm</name>
    <dbReference type="NCBI Taxonomy" id="6347"/>
    <lineage>
        <taxon>Eukaryota</taxon>
        <taxon>Metazoa</taxon>
        <taxon>Spiralia</taxon>
        <taxon>Lophotrochozoa</taxon>
        <taxon>Annelida</taxon>
        <taxon>Polychaeta</taxon>
        <taxon>Sedentaria</taxon>
        <taxon>Canalipalpata</taxon>
        <taxon>Sabellida</taxon>
        <taxon>Oweniida</taxon>
        <taxon>Oweniidae</taxon>
        <taxon>Owenia</taxon>
    </lineage>
</organism>
<dbReference type="PANTHER" id="PTHR22906:SF43">
    <property type="entry name" value="PROPERDIN"/>
    <property type="match status" value="1"/>
</dbReference>
<dbReference type="AlphaFoldDB" id="A0A8S4NUK4"/>
<evidence type="ECO:0000313" key="7">
    <source>
        <dbReference type="Proteomes" id="UP000749559"/>
    </source>
</evidence>
<dbReference type="OrthoDB" id="98591at2759"/>
<keyword evidence="4" id="KW-0677">Repeat</keyword>
<dbReference type="PRINTS" id="PR01705">
    <property type="entry name" value="TSP1REPEAT"/>
</dbReference>
<dbReference type="SMART" id="SM00209">
    <property type="entry name" value="TSP1"/>
    <property type="match status" value="5"/>
</dbReference>
<dbReference type="EMBL" id="CAIIXF020000006">
    <property type="protein sequence ID" value="CAH1785509.1"/>
    <property type="molecule type" value="Genomic_DNA"/>
</dbReference>
<protein>
    <submittedName>
        <fullName evidence="6">Uncharacterized protein</fullName>
    </submittedName>
</protein>
<comment type="caution">
    <text evidence="6">The sequence shown here is derived from an EMBL/GenBank/DDBJ whole genome shotgun (WGS) entry which is preliminary data.</text>
</comment>
<keyword evidence="5" id="KW-1015">Disulfide bond</keyword>
<dbReference type="Pfam" id="PF00090">
    <property type="entry name" value="TSP_1"/>
    <property type="match status" value="5"/>
</dbReference>
<dbReference type="InterPro" id="IPR036383">
    <property type="entry name" value="TSP1_rpt_sf"/>
</dbReference>
<comment type="subcellular location">
    <subcellularLocation>
        <location evidence="1">Secreted</location>
    </subcellularLocation>
</comment>
<reference evidence="6" key="1">
    <citation type="submission" date="2022-03" db="EMBL/GenBank/DDBJ databases">
        <authorList>
            <person name="Martin C."/>
        </authorList>
    </citation>
    <scope>NUCLEOTIDE SEQUENCE</scope>
</reference>
<dbReference type="InterPro" id="IPR000884">
    <property type="entry name" value="TSP1_rpt"/>
</dbReference>
<keyword evidence="3" id="KW-0732">Signal</keyword>
<evidence type="ECO:0000256" key="4">
    <source>
        <dbReference type="ARBA" id="ARBA00022737"/>
    </source>
</evidence>